<evidence type="ECO:0000313" key="3">
    <source>
        <dbReference type="Proteomes" id="UP000283431"/>
    </source>
</evidence>
<dbReference type="Proteomes" id="UP000283431">
    <property type="component" value="Unassembled WGS sequence"/>
</dbReference>
<comment type="caution">
    <text evidence="2">The sequence shown here is derived from an EMBL/GenBank/DDBJ whole genome shotgun (WGS) entry which is preliminary data.</text>
</comment>
<reference evidence="2 3" key="1">
    <citation type="submission" date="2018-08" db="EMBL/GenBank/DDBJ databases">
        <title>A genome reference for cultivated species of the human gut microbiota.</title>
        <authorList>
            <person name="Zou Y."/>
            <person name="Xue W."/>
            <person name="Luo G."/>
        </authorList>
    </citation>
    <scope>NUCLEOTIDE SEQUENCE [LARGE SCALE GENOMIC DNA]</scope>
    <source>
        <strain evidence="2 3">AM48-7</strain>
    </source>
</reference>
<dbReference type="Pfam" id="PF10646">
    <property type="entry name" value="Germane"/>
    <property type="match status" value="1"/>
</dbReference>
<sequence>MTEDVVLYSIVNSLTSLPTVDKVQISLDGENDGMLLYNYKLSDMYEFNKDIVDSNDSTEKTEK</sequence>
<gene>
    <name evidence="2" type="ORF">DW975_04110</name>
</gene>
<name>A0A413PIY6_9FIRM</name>
<proteinExistence type="predicted"/>
<evidence type="ECO:0000259" key="1">
    <source>
        <dbReference type="Pfam" id="PF10646"/>
    </source>
</evidence>
<accession>A0A413PIY6</accession>
<dbReference type="AlphaFoldDB" id="A0A413PIY6"/>
<feature type="domain" description="GerMN" evidence="1">
    <location>
        <begin position="3"/>
        <end position="31"/>
    </location>
</feature>
<dbReference type="InterPro" id="IPR019606">
    <property type="entry name" value="GerMN"/>
</dbReference>
<evidence type="ECO:0000313" key="2">
    <source>
        <dbReference type="EMBL" id="RGZ75998.1"/>
    </source>
</evidence>
<dbReference type="EMBL" id="QSEN01000005">
    <property type="protein sequence ID" value="RGZ75998.1"/>
    <property type="molecule type" value="Genomic_DNA"/>
</dbReference>
<organism evidence="2 3">
    <name type="scientific">Agathobacter rectalis</name>
    <dbReference type="NCBI Taxonomy" id="39491"/>
    <lineage>
        <taxon>Bacteria</taxon>
        <taxon>Bacillati</taxon>
        <taxon>Bacillota</taxon>
        <taxon>Clostridia</taxon>
        <taxon>Lachnospirales</taxon>
        <taxon>Lachnospiraceae</taxon>
        <taxon>Agathobacter</taxon>
    </lineage>
</organism>
<protein>
    <recommendedName>
        <fullName evidence="1">GerMN domain-containing protein</fullName>
    </recommendedName>
</protein>